<dbReference type="Proteomes" id="UP000183809">
    <property type="component" value="Unassembled WGS sequence"/>
</dbReference>
<evidence type="ECO:0000256" key="1">
    <source>
        <dbReference type="SAM" id="MobiDB-lite"/>
    </source>
</evidence>
<feature type="compositionally biased region" description="Low complexity" evidence="1">
    <location>
        <begin position="377"/>
        <end position="386"/>
    </location>
</feature>
<accession>A0A1J9S3L6</accession>
<feature type="region of interest" description="Disordered" evidence="1">
    <location>
        <begin position="279"/>
        <end position="311"/>
    </location>
</feature>
<organism evidence="2 3">
    <name type="scientific">Diplodia corticola</name>
    <dbReference type="NCBI Taxonomy" id="236234"/>
    <lineage>
        <taxon>Eukaryota</taxon>
        <taxon>Fungi</taxon>
        <taxon>Dikarya</taxon>
        <taxon>Ascomycota</taxon>
        <taxon>Pezizomycotina</taxon>
        <taxon>Dothideomycetes</taxon>
        <taxon>Dothideomycetes incertae sedis</taxon>
        <taxon>Botryosphaeriales</taxon>
        <taxon>Botryosphaeriaceae</taxon>
        <taxon>Diplodia</taxon>
    </lineage>
</organism>
<dbReference type="Pfam" id="PF10155">
    <property type="entry name" value="CNOT11"/>
    <property type="match status" value="1"/>
</dbReference>
<gene>
    <name evidence="2" type="ORF">BKCO1_2400010</name>
</gene>
<proteinExistence type="predicted"/>
<dbReference type="GeneID" id="31013315"/>
<reference evidence="2 3" key="1">
    <citation type="submission" date="2016-10" db="EMBL/GenBank/DDBJ databases">
        <title>Proteomics and genomics reveal pathogen-plant mechanisms compatible with a hemibiotrophic lifestyle of Diplodia corticola.</title>
        <authorList>
            <person name="Fernandes I."/>
            <person name="De Jonge R."/>
            <person name="Van De Peer Y."/>
            <person name="Devreese B."/>
            <person name="Alves A."/>
            <person name="Esteves A.C."/>
        </authorList>
    </citation>
    <scope>NUCLEOTIDE SEQUENCE [LARGE SCALE GENOMIC DNA]</scope>
    <source>
        <strain evidence="2 3">CBS 112549</strain>
    </source>
</reference>
<dbReference type="RefSeq" id="XP_020130481.1">
    <property type="nucleotide sequence ID" value="XM_020273055.1"/>
</dbReference>
<dbReference type="STRING" id="236234.A0A1J9S3L6"/>
<dbReference type="AlphaFoldDB" id="A0A1J9S3L6"/>
<keyword evidence="3" id="KW-1185">Reference proteome</keyword>
<dbReference type="GO" id="GO:0030014">
    <property type="term" value="C:CCR4-NOT complex"/>
    <property type="evidence" value="ECO:0007669"/>
    <property type="project" value="InterPro"/>
</dbReference>
<name>A0A1J9S3L6_9PEZI</name>
<evidence type="ECO:0000313" key="3">
    <source>
        <dbReference type="Proteomes" id="UP000183809"/>
    </source>
</evidence>
<dbReference type="OrthoDB" id="10265389at2759"/>
<protein>
    <submittedName>
        <fullName evidence="2">2-5a-dependent ribonuclease</fullName>
    </submittedName>
</protein>
<feature type="region of interest" description="Disordered" evidence="1">
    <location>
        <begin position="375"/>
        <end position="396"/>
    </location>
</feature>
<dbReference type="EMBL" id="MNUE01000024">
    <property type="protein sequence ID" value="OJD34221.1"/>
    <property type="molecule type" value="Genomic_DNA"/>
</dbReference>
<comment type="caution">
    <text evidence="2">The sequence shown here is derived from an EMBL/GenBank/DDBJ whole genome shotgun (WGS) entry which is preliminary data.</text>
</comment>
<sequence>MHTGHLFPTSISAMTALPKGTDAVVRFRTASNRSKLPEPIRMFAYAFEVETDELPWYDEVYNVITASDPDYRPAQAWFGETPFIRTVNLINSMHQLEEPQDSTADLSIRQVVIHCLECNNQLLRLHPNTELQHHPALAHWVKTLLLWDQPDTLDMLPDDSREAQLLRVVIRYIKHILLELSKSAEDAPKLVPAPSSFLKNFKRNDPEPKFNIASYIHVLDKEGIPWREWYKNEISDEIIKLSRGDHWPAQKETEDDASKSPVKDYRAVGAAEFEEWYAPNVGPQPVPSRETAPANISKYERDPGPRQSGEDGLAAEEIVELSQKQPDQAQQMLVNLPIDLASMEIINGVLASGEANLESPVIACNYIQHGLRTLEDSSSNGSTGTNESEEPYFPSFDPEERKRKVKLLVLFIRNLIRRGLVPADSLQYDIQEICVRFAPIKEVRDLKHWFQTGEDF</sequence>
<evidence type="ECO:0000313" key="2">
    <source>
        <dbReference type="EMBL" id="OJD34221.1"/>
    </source>
</evidence>
<dbReference type="InterPro" id="IPR019312">
    <property type="entry name" value="CNOT11"/>
</dbReference>